<gene>
    <name evidence="4 5 6 7 8 9 10" type="primary">LOC106070383</name>
</gene>
<dbReference type="RefSeq" id="XP_055886918.1">
    <property type="nucleotide sequence ID" value="XM_056030943.1"/>
</dbReference>
<keyword evidence="1" id="KW-0175">Coiled coil</keyword>
<accession>A0A9W3AI34</accession>
<evidence type="ECO:0000313" key="10">
    <source>
        <dbReference type="RefSeq" id="XP_055886961.1"/>
    </source>
</evidence>
<evidence type="ECO:0000313" key="5">
    <source>
        <dbReference type="RefSeq" id="XP_055886924.1"/>
    </source>
</evidence>
<dbReference type="Gene3D" id="6.10.250.2730">
    <property type="match status" value="1"/>
</dbReference>
<feature type="region of interest" description="Disordered" evidence="2">
    <location>
        <begin position="25"/>
        <end position="44"/>
    </location>
</feature>
<evidence type="ECO:0000313" key="6">
    <source>
        <dbReference type="RefSeq" id="XP_055886929.1"/>
    </source>
</evidence>
<dbReference type="GeneID" id="106070383"/>
<dbReference type="RefSeq" id="XP_055886937.1">
    <property type="nucleotide sequence ID" value="XM_056030962.1"/>
</dbReference>
<dbReference type="OMA" id="ACNYSRN"/>
<evidence type="ECO:0000313" key="7">
    <source>
        <dbReference type="RefSeq" id="XP_055886937.1"/>
    </source>
</evidence>
<sequence length="650" mass="74662">MANRISIGDAYNRFMLLNQMSVNTKENARENERKTADSHNSYLEREQNALKLENTKLRSELEELKSTLKQITCENSHEKFDERRINLMKFQTIQLERQISVLTEALGCRQESLYEVENVLLWQGNKLRSLIPKTSKGIVSLESTDLTQMLENLESSRIKLFKSLENSTKESAGKPLLLLNPFLGGKYRKEESISLLDISLQCMDYVNLRHVSKLESKLSILYKDLIQLQKALEINGIQGSIAEKKRLDSIILKTSVNIKDAADDLLSLSLLCPSAPWKELKRPLCKQVPVDRLMAALPPLPQCKREEVVHVLEACIRTCNHRHLLLQKKSEALKDELSFHRSVYDIQMQYTQDLIDAVRTGYKDFETSIQSVVCQSLQNLLESFSRLKKSASEEALKEFLLFIKENENQLASIVKMLSTEDSHHKDNGSTFVSQYGETFLTQVNDLINQCQQKRDESIHKNKQIQEQQSQLEEELCKLIEELEAKYDKQWILQSAKREKSNDTIQRGFVDEKHQNVSSSSQMPSETHLSDSTSHSDYIHETSNKGNSILIYDRSDIPKVTDLVYRKDTGCEKLHRSQHLNKIDRASPHNSGMLSVSETTQEKNRVAYSRNVKNRKPSVPLVAQRVLKLQRPKSLINLGSSKKERDSDNDV</sequence>
<dbReference type="OrthoDB" id="10256523at2759"/>
<proteinExistence type="predicted"/>
<evidence type="ECO:0000313" key="4">
    <source>
        <dbReference type="RefSeq" id="XP_055886918.1"/>
    </source>
</evidence>
<evidence type="ECO:0000256" key="1">
    <source>
        <dbReference type="SAM" id="Coils"/>
    </source>
</evidence>
<feature type="region of interest" description="Disordered" evidence="2">
    <location>
        <begin position="582"/>
        <end position="602"/>
    </location>
</feature>
<feature type="compositionally biased region" description="Polar residues" evidence="2">
    <location>
        <begin position="587"/>
        <end position="598"/>
    </location>
</feature>
<reference evidence="4 5" key="1">
    <citation type="submission" date="2025-04" db="UniProtKB">
        <authorList>
            <consortium name="RefSeq"/>
        </authorList>
    </citation>
    <scope>IDENTIFICATION</scope>
</reference>
<organism evidence="3 7">
    <name type="scientific">Biomphalaria glabrata</name>
    <name type="common">Bloodfluke planorb</name>
    <name type="synonym">Freshwater snail</name>
    <dbReference type="NCBI Taxonomy" id="6526"/>
    <lineage>
        <taxon>Eukaryota</taxon>
        <taxon>Metazoa</taxon>
        <taxon>Spiralia</taxon>
        <taxon>Lophotrochozoa</taxon>
        <taxon>Mollusca</taxon>
        <taxon>Gastropoda</taxon>
        <taxon>Heterobranchia</taxon>
        <taxon>Euthyneura</taxon>
        <taxon>Panpulmonata</taxon>
        <taxon>Hygrophila</taxon>
        <taxon>Lymnaeoidea</taxon>
        <taxon>Planorbidae</taxon>
        <taxon>Biomphalaria</taxon>
    </lineage>
</organism>
<dbReference type="AlphaFoldDB" id="A0A9W3AI34"/>
<evidence type="ECO:0000313" key="3">
    <source>
        <dbReference type="Proteomes" id="UP001165740"/>
    </source>
</evidence>
<evidence type="ECO:0000313" key="8">
    <source>
        <dbReference type="RefSeq" id="XP_055886943.1"/>
    </source>
</evidence>
<dbReference type="RefSeq" id="XP_055886943.1">
    <property type="nucleotide sequence ID" value="XM_056030968.1"/>
</dbReference>
<dbReference type="RefSeq" id="XP_055886929.1">
    <property type="nucleotide sequence ID" value="XM_056030954.1"/>
</dbReference>
<name>A0A9W3AI34_BIOGL</name>
<feature type="compositionally biased region" description="Basic and acidic residues" evidence="2">
    <location>
        <begin position="26"/>
        <end position="44"/>
    </location>
</feature>
<dbReference type="Proteomes" id="UP001165740">
    <property type="component" value="Chromosome 1"/>
</dbReference>
<dbReference type="RefSeq" id="XP_055886924.1">
    <property type="nucleotide sequence ID" value="XM_056030949.1"/>
</dbReference>
<evidence type="ECO:0000313" key="9">
    <source>
        <dbReference type="RefSeq" id="XP_055886953.1"/>
    </source>
</evidence>
<feature type="coiled-coil region" evidence="1">
    <location>
        <begin position="447"/>
        <end position="485"/>
    </location>
</feature>
<evidence type="ECO:0000256" key="2">
    <source>
        <dbReference type="SAM" id="MobiDB-lite"/>
    </source>
</evidence>
<dbReference type="RefSeq" id="XP_055886961.1">
    <property type="nucleotide sequence ID" value="XM_056030986.1"/>
</dbReference>
<protein>
    <submittedName>
        <fullName evidence="4 5">Uncharacterized protein LOC106070383</fullName>
    </submittedName>
</protein>
<keyword evidence="3" id="KW-1185">Reference proteome</keyword>
<feature type="compositionally biased region" description="Polar residues" evidence="2">
    <location>
        <begin position="515"/>
        <end position="535"/>
    </location>
</feature>
<dbReference type="RefSeq" id="XP_055886953.1">
    <property type="nucleotide sequence ID" value="XM_056030978.1"/>
</dbReference>
<feature type="region of interest" description="Disordered" evidence="2">
    <location>
        <begin position="507"/>
        <end position="540"/>
    </location>
</feature>